<comment type="caution">
    <text evidence="1">The sequence shown here is derived from an EMBL/GenBank/DDBJ whole genome shotgun (WGS) entry which is preliminary data.</text>
</comment>
<sequence length="111" mass="12615">MTFAQTCLIRRRFYPYYFKKLQISPSSSSNFFSILLIWFSSHISTLIVSILSPPVASAPHQSLPEKLLSVRCGPTIEPHIQYGPDKGSIDATTFKLLKRKNSISLFEINHN</sequence>
<dbReference type="EMBL" id="JANJYI010000005">
    <property type="protein sequence ID" value="KAK2648048.1"/>
    <property type="molecule type" value="Genomic_DNA"/>
</dbReference>
<protein>
    <submittedName>
        <fullName evidence="1">Uncharacterized protein</fullName>
    </submittedName>
</protein>
<dbReference type="Proteomes" id="UP001280121">
    <property type="component" value="Unassembled WGS sequence"/>
</dbReference>
<accession>A0AAD9WZ90</accession>
<gene>
    <name evidence="1" type="ORF">Ddye_015537</name>
</gene>
<reference evidence="1" key="1">
    <citation type="journal article" date="2023" name="Plant J.">
        <title>Genome sequences and population genomics provide insights into the demographic history, inbreeding, and mutation load of two 'living fossil' tree species of Dipteronia.</title>
        <authorList>
            <person name="Feng Y."/>
            <person name="Comes H.P."/>
            <person name="Chen J."/>
            <person name="Zhu S."/>
            <person name="Lu R."/>
            <person name="Zhang X."/>
            <person name="Li P."/>
            <person name="Qiu J."/>
            <person name="Olsen K.M."/>
            <person name="Qiu Y."/>
        </authorList>
    </citation>
    <scope>NUCLEOTIDE SEQUENCE</scope>
    <source>
        <strain evidence="1">KIB01</strain>
    </source>
</reference>
<organism evidence="1 2">
    <name type="scientific">Dipteronia dyeriana</name>
    <dbReference type="NCBI Taxonomy" id="168575"/>
    <lineage>
        <taxon>Eukaryota</taxon>
        <taxon>Viridiplantae</taxon>
        <taxon>Streptophyta</taxon>
        <taxon>Embryophyta</taxon>
        <taxon>Tracheophyta</taxon>
        <taxon>Spermatophyta</taxon>
        <taxon>Magnoliopsida</taxon>
        <taxon>eudicotyledons</taxon>
        <taxon>Gunneridae</taxon>
        <taxon>Pentapetalae</taxon>
        <taxon>rosids</taxon>
        <taxon>malvids</taxon>
        <taxon>Sapindales</taxon>
        <taxon>Sapindaceae</taxon>
        <taxon>Hippocastanoideae</taxon>
        <taxon>Acereae</taxon>
        <taxon>Dipteronia</taxon>
    </lineage>
</organism>
<evidence type="ECO:0000313" key="1">
    <source>
        <dbReference type="EMBL" id="KAK2648048.1"/>
    </source>
</evidence>
<evidence type="ECO:0000313" key="2">
    <source>
        <dbReference type="Proteomes" id="UP001280121"/>
    </source>
</evidence>
<name>A0AAD9WZ90_9ROSI</name>
<proteinExistence type="predicted"/>
<keyword evidence="2" id="KW-1185">Reference proteome</keyword>
<dbReference type="AlphaFoldDB" id="A0AAD9WZ90"/>